<dbReference type="Proteomes" id="UP001055811">
    <property type="component" value="Linkage Group LG02"/>
</dbReference>
<name>A0ACB9GET3_CICIN</name>
<accession>A0ACB9GET3</accession>
<proteinExistence type="predicted"/>
<evidence type="ECO:0000313" key="2">
    <source>
        <dbReference type="Proteomes" id="UP001055811"/>
    </source>
</evidence>
<comment type="caution">
    <text evidence="1">The sequence shown here is derived from an EMBL/GenBank/DDBJ whole genome shotgun (WGS) entry which is preliminary data.</text>
</comment>
<reference evidence="2" key="1">
    <citation type="journal article" date="2022" name="Mol. Ecol. Resour.">
        <title>The genomes of chicory, endive, great burdock and yacon provide insights into Asteraceae palaeo-polyploidization history and plant inulin production.</title>
        <authorList>
            <person name="Fan W."/>
            <person name="Wang S."/>
            <person name="Wang H."/>
            <person name="Wang A."/>
            <person name="Jiang F."/>
            <person name="Liu H."/>
            <person name="Zhao H."/>
            <person name="Xu D."/>
            <person name="Zhang Y."/>
        </authorList>
    </citation>
    <scope>NUCLEOTIDE SEQUENCE [LARGE SCALE GENOMIC DNA]</scope>
    <source>
        <strain evidence="2">cv. Punajuju</strain>
    </source>
</reference>
<dbReference type="EMBL" id="CM042010">
    <property type="protein sequence ID" value="KAI3781954.1"/>
    <property type="molecule type" value="Genomic_DNA"/>
</dbReference>
<sequence length="134" mass="14464">MPHAGVPAGPPRLAQPPVTAVFLKHPRIAYHMAESEEDFVRICKGLLTMLAALKDVLDEENAIALRSGNGNPIRLQLRKPKEVADPITDLKELTGSFSLPHGSGKVLHVLVFAEGAAAREARAQGADLVDHMFE</sequence>
<evidence type="ECO:0000313" key="1">
    <source>
        <dbReference type="EMBL" id="KAI3781954.1"/>
    </source>
</evidence>
<organism evidence="1 2">
    <name type="scientific">Cichorium intybus</name>
    <name type="common">Chicory</name>
    <dbReference type="NCBI Taxonomy" id="13427"/>
    <lineage>
        <taxon>Eukaryota</taxon>
        <taxon>Viridiplantae</taxon>
        <taxon>Streptophyta</taxon>
        <taxon>Embryophyta</taxon>
        <taxon>Tracheophyta</taxon>
        <taxon>Spermatophyta</taxon>
        <taxon>Magnoliopsida</taxon>
        <taxon>eudicotyledons</taxon>
        <taxon>Gunneridae</taxon>
        <taxon>Pentapetalae</taxon>
        <taxon>asterids</taxon>
        <taxon>campanulids</taxon>
        <taxon>Asterales</taxon>
        <taxon>Asteraceae</taxon>
        <taxon>Cichorioideae</taxon>
        <taxon>Cichorieae</taxon>
        <taxon>Cichoriinae</taxon>
        <taxon>Cichorium</taxon>
    </lineage>
</organism>
<protein>
    <submittedName>
        <fullName evidence="1">Uncharacterized protein</fullName>
    </submittedName>
</protein>
<keyword evidence="2" id="KW-1185">Reference proteome</keyword>
<reference evidence="1 2" key="2">
    <citation type="journal article" date="2022" name="Mol. Ecol. Resour.">
        <title>The genomes of chicory, endive, great burdock and yacon provide insights into Asteraceae paleo-polyploidization history and plant inulin production.</title>
        <authorList>
            <person name="Fan W."/>
            <person name="Wang S."/>
            <person name="Wang H."/>
            <person name="Wang A."/>
            <person name="Jiang F."/>
            <person name="Liu H."/>
            <person name="Zhao H."/>
            <person name="Xu D."/>
            <person name="Zhang Y."/>
        </authorList>
    </citation>
    <scope>NUCLEOTIDE SEQUENCE [LARGE SCALE GENOMIC DNA]</scope>
    <source>
        <strain evidence="2">cv. Punajuju</strain>
        <tissue evidence="1">Leaves</tissue>
    </source>
</reference>
<gene>
    <name evidence="1" type="ORF">L2E82_11982</name>
</gene>